<reference evidence="3" key="1">
    <citation type="submission" date="2023-07" db="EMBL/GenBank/DDBJ databases">
        <title>A chromosome-level genome assembly of Lolium multiflorum.</title>
        <authorList>
            <person name="Chen Y."/>
            <person name="Copetti D."/>
            <person name="Kolliker R."/>
            <person name="Studer B."/>
        </authorList>
    </citation>
    <scope>NUCLEOTIDE SEQUENCE</scope>
    <source>
        <strain evidence="3">02402/16</strain>
        <tissue evidence="3">Leaf</tissue>
    </source>
</reference>
<evidence type="ECO:0000313" key="4">
    <source>
        <dbReference type="Proteomes" id="UP001231189"/>
    </source>
</evidence>
<protein>
    <recommendedName>
        <fullName evidence="2">Core Histone H2A/H2B/H3 domain-containing protein</fullName>
    </recommendedName>
</protein>
<dbReference type="PANTHER" id="PTHR11426">
    <property type="entry name" value="HISTONE H3"/>
    <property type="match status" value="1"/>
</dbReference>
<comment type="caution">
    <text evidence="3">The sequence shown here is derived from an EMBL/GenBank/DDBJ whole genome shotgun (WGS) entry which is preliminary data.</text>
</comment>
<proteinExistence type="inferred from homology"/>
<dbReference type="SUPFAM" id="SSF47113">
    <property type="entry name" value="Histone-fold"/>
    <property type="match status" value="1"/>
</dbReference>
<feature type="domain" description="Core Histone H2A/H2B/H3" evidence="2">
    <location>
        <begin position="62"/>
        <end position="149"/>
    </location>
</feature>
<evidence type="ECO:0000259" key="2">
    <source>
        <dbReference type="Pfam" id="PF00125"/>
    </source>
</evidence>
<dbReference type="InterPro" id="IPR007125">
    <property type="entry name" value="H2A/H2B/H3"/>
</dbReference>
<dbReference type="InterPro" id="IPR000164">
    <property type="entry name" value="Histone_H3/CENP-A"/>
</dbReference>
<dbReference type="SMART" id="SM00428">
    <property type="entry name" value="H3"/>
    <property type="match status" value="1"/>
</dbReference>
<evidence type="ECO:0000256" key="1">
    <source>
        <dbReference type="ARBA" id="ARBA00010343"/>
    </source>
</evidence>
<dbReference type="EMBL" id="JAUUTY010000006">
    <property type="protein sequence ID" value="KAK1617438.1"/>
    <property type="molecule type" value="Genomic_DNA"/>
</dbReference>
<dbReference type="FunFam" id="1.10.20.10:FF:000054">
    <property type="entry name" value="Putative histone H1.5-like"/>
    <property type="match status" value="1"/>
</dbReference>
<dbReference type="Gene3D" id="1.10.20.10">
    <property type="entry name" value="Histone, subunit A"/>
    <property type="match status" value="1"/>
</dbReference>
<dbReference type="Proteomes" id="UP001231189">
    <property type="component" value="Unassembled WGS sequence"/>
</dbReference>
<gene>
    <name evidence="3" type="ORF">QYE76_022955</name>
</gene>
<sequence length="154" mass="17603">MARTKQTAYRSTGEWIPMHPVHGGKAPRQQLRTMPGRKTVARKAPPQQLVTGGARKPYRYLPGTIALREIREYQKGADLLIKKLPFQRLVREVGQNLKADLRFQSHALVALQEAAEAYLVGLFEDTNLCATHAQRITILPKDIQLARRIRRERE</sequence>
<dbReference type="PROSITE" id="PS00959">
    <property type="entry name" value="HISTONE_H3_2"/>
    <property type="match status" value="1"/>
</dbReference>
<organism evidence="3 4">
    <name type="scientific">Lolium multiflorum</name>
    <name type="common">Italian ryegrass</name>
    <name type="synonym">Lolium perenne subsp. multiflorum</name>
    <dbReference type="NCBI Taxonomy" id="4521"/>
    <lineage>
        <taxon>Eukaryota</taxon>
        <taxon>Viridiplantae</taxon>
        <taxon>Streptophyta</taxon>
        <taxon>Embryophyta</taxon>
        <taxon>Tracheophyta</taxon>
        <taxon>Spermatophyta</taxon>
        <taxon>Magnoliopsida</taxon>
        <taxon>Liliopsida</taxon>
        <taxon>Poales</taxon>
        <taxon>Poaceae</taxon>
        <taxon>BOP clade</taxon>
        <taxon>Pooideae</taxon>
        <taxon>Poodae</taxon>
        <taxon>Poeae</taxon>
        <taxon>Poeae Chloroplast Group 2 (Poeae type)</taxon>
        <taxon>Loliodinae</taxon>
        <taxon>Loliinae</taxon>
        <taxon>Lolium</taxon>
    </lineage>
</organism>
<evidence type="ECO:0000313" key="3">
    <source>
        <dbReference type="EMBL" id="KAK1617438.1"/>
    </source>
</evidence>
<name>A0AAD8R9A9_LOLMU</name>
<keyword evidence="4" id="KW-1185">Reference proteome</keyword>
<dbReference type="GO" id="GO:0030527">
    <property type="term" value="F:structural constituent of chromatin"/>
    <property type="evidence" value="ECO:0007669"/>
    <property type="project" value="InterPro"/>
</dbReference>
<dbReference type="GO" id="GO:0046982">
    <property type="term" value="F:protein heterodimerization activity"/>
    <property type="evidence" value="ECO:0007669"/>
    <property type="project" value="InterPro"/>
</dbReference>
<dbReference type="AlphaFoldDB" id="A0AAD8R9A9"/>
<accession>A0AAD8R9A9</accession>
<dbReference type="CDD" id="cd22911">
    <property type="entry name" value="HFD_H3"/>
    <property type="match status" value="1"/>
</dbReference>
<dbReference type="GO" id="GO:0003677">
    <property type="term" value="F:DNA binding"/>
    <property type="evidence" value="ECO:0007669"/>
    <property type="project" value="InterPro"/>
</dbReference>
<comment type="similarity">
    <text evidence="1">Belongs to the histone H3 family.</text>
</comment>
<dbReference type="Pfam" id="PF00125">
    <property type="entry name" value="Histone"/>
    <property type="match status" value="1"/>
</dbReference>
<dbReference type="GO" id="GO:0000786">
    <property type="term" value="C:nucleosome"/>
    <property type="evidence" value="ECO:0007669"/>
    <property type="project" value="InterPro"/>
</dbReference>
<dbReference type="InterPro" id="IPR009072">
    <property type="entry name" value="Histone-fold"/>
</dbReference>
<dbReference type="PRINTS" id="PR00622">
    <property type="entry name" value="HISTONEH3"/>
</dbReference>